<organism evidence="1 2">
    <name type="scientific">Labilibaculum manganireducens</name>
    <dbReference type="NCBI Taxonomy" id="1940525"/>
    <lineage>
        <taxon>Bacteria</taxon>
        <taxon>Pseudomonadati</taxon>
        <taxon>Bacteroidota</taxon>
        <taxon>Bacteroidia</taxon>
        <taxon>Marinilabiliales</taxon>
        <taxon>Marinifilaceae</taxon>
        <taxon>Labilibaculum</taxon>
    </lineage>
</organism>
<dbReference type="EMBL" id="MVDE01000050">
    <property type="protein sequence ID" value="PKQ61069.1"/>
    <property type="molecule type" value="Genomic_DNA"/>
</dbReference>
<reference evidence="1 2" key="1">
    <citation type="journal article" date="2017" name="Front. Microbiol.">
        <title>Labilibaculum manganireducens gen. nov., sp. nov. and Labilibaculum filiforme sp. nov., Novel Bacteroidetes Isolated from Subsurface Sediments of the Baltic Sea.</title>
        <authorList>
            <person name="Vandieken V."/>
            <person name="Marshall I.P."/>
            <person name="Niemann H."/>
            <person name="Engelen B."/>
            <person name="Cypionka H."/>
        </authorList>
    </citation>
    <scope>NUCLEOTIDE SEQUENCE [LARGE SCALE GENOMIC DNA]</scope>
    <source>
        <strain evidence="1 2">59.10-2M</strain>
    </source>
</reference>
<evidence type="ECO:0000313" key="1">
    <source>
        <dbReference type="EMBL" id="PKQ61069.1"/>
    </source>
</evidence>
<name>A0A2N3HSP5_9BACT</name>
<proteinExistence type="predicted"/>
<protein>
    <submittedName>
        <fullName evidence="1">Uncharacterized protein</fullName>
    </submittedName>
</protein>
<comment type="caution">
    <text evidence="1">The sequence shown here is derived from an EMBL/GenBank/DDBJ whole genome shotgun (WGS) entry which is preliminary data.</text>
</comment>
<accession>A0A2N3HSP5</accession>
<dbReference type="Proteomes" id="UP000233618">
    <property type="component" value="Unassembled WGS sequence"/>
</dbReference>
<evidence type="ECO:0000313" key="2">
    <source>
        <dbReference type="Proteomes" id="UP000233618"/>
    </source>
</evidence>
<gene>
    <name evidence="1" type="ORF">BZG01_19950</name>
</gene>
<keyword evidence="2" id="KW-1185">Reference proteome</keyword>
<dbReference type="AlphaFoldDB" id="A0A2N3HSP5"/>
<sequence length="91" mass="10534">MTMVRYFSLVSHFSWGIKHISSTALIPQPILLLKEKRRQLRFLNSLSFRRGPGRGFKIIPIPSTYPSPKGEEKTASFFKLPLLQERAGERF</sequence>